<keyword evidence="2" id="KW-0732">Signal</keyword>
<protein>
    <submittedName>
        <fullName evidence="3">Uncharacterized protein</fullName>
    </submittedName>
</protein>
<evidence type="ECO:0000256" key="2">
    <source>
        <dbReference type="SAM" id="SignalP"/>
    </source>
</evidence>
<keyword evidence="4" id="KW-1185">Reference proteome</keyword>
<sequence length="78" mass="8138">MFPKTITRLAVLAISSGVLAGTVPPCTPDQLTLHGITGGPQTAPYSHWEDVPGSGGKELQIFDKSDSTEPSNPPLLPV</sequence>
<proteinExistence type="predicted"/>
<feature type="signal peptide" evidence="2">
    <location>
        <begin position="1"/>
        <end position="20"/>
    </location>
</feature>
<evidence type="ECO:0000313" key="4">
    <source>
        <dbReference type="Proteomes" id="UP001437256"/>
    </source>
</evidence>
<feature type="chain" id="PRO_5046655775" evidence="2">
    <location>
        <begin position="21"/>
        <end position="78"/>
    </location>
</feature>
<dbReference type="EMBL" id="JBBXMP010000640">
    <property type="protein sequence ID" value="KAL0057193.1"/>
    <property type="molecule type" value="Genomic_DNA"/>
</dbReference>
<accession>A0ABR2Z7F0</accession>
<comment type="caution">
    <text evidence="3">The sequence shown here is derived from an EMBL/GenBank/DDBJ whole genome shotgun (WGS) entry which is preliminary data.</text>
</comment>
<dbReference type="Proteomes" id="UP001437256">
    <property type="component" value="Unassembled WGS sequence"/>
</dbReference>
<evidence type="ECO:0000313" key="3">
    <source>
        <dbReference type="EMBL" id="KAL0057193.1"/>
    </source>
</evidence>
<reference evidence="3 4" key="1">
    <citation type="submission" date="2024-05" db="EMBL/GenBank/DDBJ databases">
        <title>A draft genome resource for the thread blight pathogen Marasmius tenuissimus strain MS-2.</title>
        <authorList>
            <person name="Yulfo-Soto G.E."/>
            <person name="Baruah I.K."/>
            <person name="Amoako-Attah I."/>
            <person name="Bukari Y."/>
            <person name="Meinhardt L.W."/>
            <person name="Bailey B.A."/>
            <person name="Cohen S.P."/>
        </authorList>
    </citation>
    <scope>NUCLEOTIDE SEQUENCE [LARGE SCALE GENOMIC DNA]</scope>
    <source>
        <strain evidence="3 4">MS-2</strain>
    </source>
</reference>
<feature type="region of interest" description="Disordered" evidence="1">
    <location>
        <begin position="31"/>
        <end position="78"/>
    </location>
</feature>
<organism evidence="3 4">
    <name type="scientific">Marasmius tenuissimus</name>
    <dbReference type="NCBI Taxonomy" id="585030"/>
    <lineage>
        <taxon>Eukaryota</taxon>
        <taxon>Fungi</taxon>
        <taxon>Dikarya</taxon>
        <taxon>Basidiomycota</taxon>
        <taxon>Agaricomycotina</taxon>
        <taxon>Agaricomycetes</taxon>
        <taxon>Agaricomycetidae</taxon>
        <taxon>Agaricales</taxon>
        <taxon>Marasmiineae</taxon>
        <taxon>Marasmiaceae</taxon>
        <taxon>Marasmius</taxon>
    </lineage>
</organism>
<gene>
    <name evidence="3" type="ORF">AAF712_016173</name>
</gene>
<evidence type="ECO:0000256" key="1">
    <source>
        <dbReference type="SAM" id="MobiDB-lite"/>
    </source>
</evidence>
<name>A0ABR2Z7F0_9AGAR</name>